<reference evidence="2 3" key="1">
    <citation type="submission" date="2018-03" db="EMBL/GenBank/DDBJ databases">
        <title>Defining the species Micromonospora saelicesensis and Micromonospora noduli under the framework of genomics.</title>
        <authorList>
            <person name="Riesco R."/>
            <person name="Trujillo M.E."/>
        </authorList>
    </citation>
    <scope>NUCLEOTIDE SEQUENCE [LARGE SCALE GENOMIC DNA]</scope>
    <source>
        <strain evidence="2 3">LAH08</strain>
    </source>
</reference>
<name>A0A328N2L4_9ACTN</name>
<proteinExistence type="predicted"/>
<dbReference type="AlphaFoldDB" id="A0A328N2L4"/>
<dbReference type="EMBL" id="PYAA01000017">
    <property type="protein sequence ID" value="RAO00767.1"/>
    <property type="molecule type" value="Genomic_DNA"/>
</dbReference>
<feature type="region of interest" description="Disordered" evidence="1">
    <location>
        <begin position="1"/>
        <end position="87"/>
    </location>
</feature>
<sequence length="323" mass="35027">MRTHAAASPGGHYGVDPLDPRWRSGYPPAAPPASHPEPAAPVPPPGYGAAHVPTSYQRPPEAAVPPIPPSGPSGYDQHSADGDVPADPRWADLRLQVVFRSKRLNTGHLIEADQAFGGRGAVGPHALMLFFVSDAPNEPHGYKLHTGYRLWPQSPDSDVLPQLLAEMTEVAADNIASIGRGWSPLDPEGSMVNGGDMTLPPGAWYVGVGVSTLDSDQGRWYQVARTLREAAAAGRYMSAFNLKGQCYALLTDGTALHIDRDPQLRLGDNGVRCNKTLNPDRISYHNPYEHFTEQGDDETRDIWRQLGALHHTLTTHLLAGRWA</sequence>
<evidence type="ECO:0000256" key="1">
    <source>
        <dbReference type="SAM" id="MobiDB-lite"/>
    </source>
</evidence>
<evidence type="ECO:0000313" key="2">
    <source>
        <dbReference type="EMBL" id="RAO00767.1"/>
    </source>
</evidence>
<comment type="caution">
    <text evidence="2">The sequence shown here is derived from an EMBL/GenBank/DDBJ whole genome shotgun (WGS) entry which is preliminary data.</text>
</comment>
<dbReference type="RefSeq" id="WP_258398297.1">
    <property type="nucleotide sequence ID" value="NZ_PYAA01000017.1"/>
</dbReference>
<dbReference type="Proteomes" id="UP000248966">
    <property type="component" value="Unassembled WGS sequence"/>
</dbReference>
<feature type="compositionally biased region" description="Pro residues" evidence="1">
    <location>
        <begin position="28"/>
        <end position="46"/>
    </location>
</feature>
<evidence type="ECO:0000313" key="3">
    <source>
        <dbReference type="Proteomes" id="UP000248966"/>
    </source>
</evidence>
<accession>A0A328N2L4</accession>
<feature type="compositionally biased region" description="Pro residues" evidence="1">
    <location>
        <begin position="62"/>
        <end position="71"/>
    </location>
</feature>
<gene>
    <name evidence="2" type="ORF">LAH08_03020</name>
</gene>
<organism evidence="2 3">
    <name type="scientific">Micromonospora noduli</name>
    <dbReference type="NCBI Taxonomy" id="709876"/>
    <lineage>
        <taxon>Bacteria</taxon>
        <taxon>Bacillati</taxon>
        <taxon>Actinomycetota</taxon>
        <taxon>Actinomycetes</taxon>
        <taxon>Micromonosporales</taxon>
        <taxon>Micromonosporaceae</taxon>
        <taxon>Micromonospora</taxon>
    </lineage>
</organism>
<protein>
    <submittedName>
        <fullName evidence="2">Uncharacterized protein</fullName>
    </submittedName>
</protein>